<name>A0A0B0II31_9BACI</name>
<dbReference type="InterPro" id="IPR007422">
    <property type="entry name" value="Peptidase_Prp"/>
</dbReference>
<comment type="similarity">
    <text evidence="5">Belongs to the Prp family.</text>
</comment>
<dbReference type="STRING" id="333138.LQ50_05940"/>
<dbReference type="GO" id="GO:0042254">
    <property type="term" value="P:ribosome biogenesis"/>
    <property type="evidence" value="ECO:0007669"/>
    <property type="project" value="UniProtKB-KW"/>
</dbReference>
<dbReference type="PANTHER" id="PTHR39178">
    <property type="entry name" value="HYPOTHETICAL RIBOSOME-ASSOCIATED PROTEIN"/>
    <property type="match status" value="1"/>
</dbReference>
<dbReference type="Pfam" id="PF04327">
    <property type="entry name" value="Peptidase_Prp"/>
    <property type="match status" value="1"/>
</dbReference>
<evidence type="ECO:0000256" key="6">
    <source>
        <dbReference type="ARBA" id="ARBA00044538"/>
    </source>
</evidence>
<dbReference type="eggNOG" id="COG2868">
    <property type="taxonomic scope" value="Bacteria"/>
</dbReference>
<keyword evidence="4" id="KW-0788">Thiol protease</keyword>
<evidence type="ECO:0000256" key="4">
    <source>
        <dbReference type="ARBA" id="ARBA00022807"/>
    </source>
</evidence>
<dbReference type="NCBIfam" id="NF011126">
    <property type="entry name" value="PRK14553.1-6"/>
    <property type="match status" value="1"/>
</dbReference>
<organism evidence="7 8">
    <name type="scientific">Halalkalibacter okhensis</name>
    <dbReference type="NCBI Taxonomy" id="333138"/>
    <lineage>
        <taxon>Bacteria</taxon>
        <taxon>Bacillati</taxon>
        <taxon>Bacillota</taxon>
        <taxon>Bacilli</taxon>
        <taxon>Bacillales</taxon>
        <taxon>Bacillaceae</taxon>
        <taxon>Halalkalibacter</taxon>
    </lineage>
</organism>
<dbReference type="OrthoDB" id="48998at2"/>
<evidence type="ECO:0000313" key="8">
    <source>
        <dbReference type="Proteomes" id="UP000030832"/>
    </source>
</evidence>
<evidence type="ECO:0000256" key="3">
    <source>
        <dbReference type="ARBA" id="ARBA00022801"/>
    </source>
</evidence>
<proteinExistence type="inferred from homology"/>
<keyword evidence="1" id="KW-0690">Ribosome biogenesis</keyword>
<sequence>MITVEIARNDERNIVSFTMSGHADAGPHGHDIVCAGASAVSFGCVNAIAALCDVELDVEMEEDGGFLRCHVPTGLDDVTFEKVQLLLEGMLISLQSIAEEYSRNILVNETVGR</sequence>
<keyword evidence="8" id="KW-1185">Reference proteome</keyword>
<dbReference type="InterPro" id="IPR036764">
    <property type="entry name" value="Peptidase_Prp_sf"/>
</dbReference>
<evidence type="ECO:0000256" key="5">
    <source>
        <dbReference type="ARBA" id="ARBA00044503"/>
    </source>
</evidence>
<evidence type="ECO:0000313" key="7">
    <source>
        <dbReference type="EMBL" id="KHF40930.1"/>
    </source>
</evidence>
<keyword evidence="3" id="KW-0378">Hydrolase</keyword>
<protein>
    <recommendedName>
        <fullName evidence="6">Ribosomal processing cysteine protease Prp</fullName>
    </recommendedName>
</protein>
<dbReference type="GO" id="GO:0006508">
    <property type="term" value="P:proteolysis"/>
    <property type="evidence" value="ECO:0007669"/>
    <property type="project" value="UniProtKB-KW"/>
</dbReference>
<dbReference type="RefSeq" id="WP_034626942.1">
    <property type="nucleotide sequence ID" value="NZ_JRJU01000005.1"/>
</dbReference>
<evidence type="ECO:0000256" key="2">
    <source>
        <dbReference type="ARBA" id="ARBA00022670"/>
    </source>
</evidence>
<accession>A0A0B0II31</accession>
<dbReference type="Gene3D" id="3.30.70.1490">
    <property type="entry name" value="Cysteine protease Prp"/>
    <property type="match status" value="1"/>
</dbReference>
<dbReference type="AlphaFoldDB" id="A0A0B0II31"/>
<comment type="caution">
    <text evidence="7">The sequence shown here is derived from an EMBL/GenBank/DDBJ whole genome shotgun (WGS) entry which is preliminary data.</text>
</comment>
<dbReference type="EMBL" id="JRJU01000005">
    <property type="protein sequence ID" value="KHF40930.1"/>
    <property type="molecule type" value="Genomic_DNA"/>
</dbReference>
<gene>
    <name evidence="7" type="ORF">LQ50_05940</name>
</gene>
<dbReference type="CDD" id="cd16332">
    <property type="entry name" value="Prp-like"/>
    <property type="match status" value="1"/>
</dbReference>
<dbReference type="Proteomes" id="UP000030832">
    <property type="component" value="Unassembled WGS sequence"/>
</dbReference>
<dbReference type="PANTHER" id="PTHR39178:SF1">
    <property type="entry name" value="RIBOSOMAL-PROCESSING CYSTEINE PROTEASE PRP"/>
    <property type="match status" value="1"/>
</dbReference>
<reference evidence="7 8" key="1">
    <citation type="submission" date="2014-09" db="EMBL/GenBank/DDBJ databases">
        <title>Genome sequencing and annotation of Bacillus Okhensis strain Kh10-101T.</title>
        <authorList>
            <person name="Prakash J.S."/>
        </authorList>
    </citation>
    <scope>NUCLEOTIDE SEQUENCE [LARGE SCALE GENOMIC DNA]</scope>
    <source>
        <strain evidence="8">Kh10-101T</strain>
    </source>
</reference>
<keyword evidence="2" id="KW-0645">Protease</keyword>
<evidence type="ECO:0000256" key="1">
    <source>
        <dbReference type="ARBA" id="ARBA00022517"/>
    </source>
</evidence>
<dbReference type="SUPFAM" id="SSF118010">
    <property type="entry name" value="TM1457-like"/>
    <property type="match status" value="1"/>
</dbReference>
<dbReference type="GO" id="GO:0008234">
    <property type="term" value="F:cysteine-type peptidase activity"/>
    <property type="evidence" value="ECO:0007669"/>
    <property type="project" value="UniProtKB-KW"/>
</dbReference>